<evidence type="ECO:0000313" key="4">
    <source>
        <dbReference type="Proteomes" id="UP000182945"/>
    </source>
</evidence>
<dbReference type="EMBL" id="CP017962">
    <property type="protein sequence ID" value="APC47241.1"/>
    <property type="molecule type" value="Genomic_DNA"/>
</dbReference>
<dbReference type="AlphaFoldDB" id="A0AAC9IW16"/>
<dbReference type="RefSeq" id="WP_019376989.1">
    <property type="nucleotide sequence ID" value="NZ_CP017962.1"/>
</dbReference>
<organism evidence="2 4">
    <name type="scientific">Virgibacillus halodenitrificans</name>
    <name type="common">Bacillus halodenitrificans</name>
    <dbReference type="NCBI Taxonomy" id="1482"/>
    <lineage>
        <taxon>Bacteria</taxon>
        <taxon>Bacillati</taxon>
        <taxon>Bacillota</taxon>
        <taxon>Bacilli</taxon>
        <taxon>Bacillales</taxon>
        <taxon>Bacillaceae</taxon>
        <taxon>Virgibacillus</taxon>
    </lineage>
</organism>
<evidence type="ECO:0000313" key="5">
    <source>
        <dbReference type="Proteomes" id="UP000621631"/>
    </source>
</evidence>
<dbReference type="GO" id="GO:0035438">
    <property type="term" value="F:cyclic-di-GMP binding"/>
    <property type="evidence" value="ECO:0007669"/>
    <property type="project" value="InterPro"/>
</dbReference>
<dbReference type="GeneID" id="71513382"/>
<name>A0AAC9IW16_VIRHA</name>
<accession>A0AAC9IW16</accession>
<protein>
    <submittedName>
        <fullName evidence="3">PilZ domain-containing protein</fullName>
    </submittedName>
</protein>
<sequence length="125" mass="14538">MRYRRNAPFRYAFEHPLTAHFYISKVNNEIVKSSNGEATIIDISPDGARLNTSLHLHPSADNLIQLILTFKLNNQEFDIRTEVIWEKPKAKSYDYGVQFITDDVTKKQLTEQLKIYARNHVTDSI</sequence>
<dbReference type="KEGG" id="vhl:BME96_03155"/>
<reference evidence="3 5" key="2">
    <citation type="submission" date="2020-09" db="EMBL/GenBank/DDBJ databases">
        <title>Draft Genome Sequences of Oil-Oxidizing Bacteria Halomonas titanicae, Marinobacter lutaoensis, and Virgibacillus halodenitrificans Isolated from Highly Saline Environments.</title>
        <authorList>
            <person name="Grouzdev D.S."/>
            <person name="Sokolova D.S."/>
            <person name="Semenova E.M."/>
            <person name="Borzenkov I.A."/>
            <person name="Bidzhieva S.K."/>
            <person name="Poltaraus A.B."/>
            <person name="Nazina T.N."/>
        </authorList>
    </citation>
    <scope>NUCLEOTIDE SEQUENCE [LARGE SCALE GENOMIC DNA]</scope>
    <source>
        <strain evidence="3 5">VKM B-3472D</strain>
    </source>
</reference>
<dbReference type="Pfam" id="PF07238">
    <property type="entry name" value="PilZ"/>
    <property type="match status" value="1"/>
</dbReference>
<evidence type="ECO:0000259" key="1">
    <source>
        <dbReference type="Pfam" id="PF07238"/>
    </source>
</evidence>
<dbReference type="SUPFAM" id="SSF141371">
    <property type="entry name" value="PilZ domain-like"/>
    <property type="match status" value="1"/>
</dbReference>
<dbReference type="Proteomes" id="UP000621631">
    <property type="component" value="Unassembled WGS sequence"/>
</dbReference>
<feature type="domain" description="PilZ" evidence="1">
    <location>
        <begin position="36"/>
        <end position="110"/>
    </location>
</feature>
<reference evidence="2 4" key="1">
    <citation type="submission" date="2016-11" db="EMBL/GenBank/DDBJ databases">
        <title>Complete genome sequencing of Virgibacillus halodenitrificans PDB-F2.</title>
        <authorList>
            <person name="Sun Z."/>
            <person name="Zhou Y."/>
            <person name="Li H."/>
        </authorList>
    </citation>
    <scope>NUCLEOTIDE SEQUENCE [LARGE SCALE GENOMIC DNA]</scope>
    <source>
        <strain evidence="2 4">PDB-F2</strain>
    </source>
</reference>
<evidence type="ECO:0000313" key="2">
    <source>
        <dbReference type="EMBL" id="APC47241.1"/>
    </source>
</evidence>
<dbReference type="Proteomes" id="UP000182945">
    <property type="component" value="Chromosome"/>
</dbReference>
<dbReference type="Gene3D" id="2.40.10.220">
    <property type="entry name" value="predicted glycosyltransferase like domains"/>
    <property type="match status" value="1"/>
</dbReference>
<dbReference type="EMBL" id="JACWEZ010000008">
    <property type="protein sequence ID" value="MBD1223685.1"/>
    <property type="molecule type" value="Genomic_DNA"/>
</dbReference>
<evidence type="ECO:0000313" key="3">
    <source>
        <dbReference type="EMBL" id="MBD1223685.1"/>
    </source>
</evidence>
<gene>
    <name evidence="2" type="ORF">BME96_03155</name>
    <name evidence="3" type="ORF">IC602_13855</name>
</gene>
<dbReference type="InterPro" id="IPR009875">
    <property type="entry name" value="PilZ_domain"/>
</dbReference>
<keyword evidence="5" id="KW-1185">Reference proteome</keyword>
<proteinExistence type="predicted"/>